<gene>
    <name evidence="1" type="ORF">METZ01_LOCUS56075</name>
</gene>
<dbReference type="AlphaFoldDB" id="A0A381SIR6"/>
<accession>A0A381SIR6</accession>
<organism evidence="1">
    <name type="scientific">marine metagenome</name>
    <dbReference type="NCBI Taxonomy" id="408172"/>
    <lineage>
        <taxon>unclassified sequences</taxon>
        <taxon>metagenomes</taxon>
        <taxon>ecological metagenomes</taxon>
    </lineage>
</organism>
<sequence>MILMVAHKSVFQVFHEFLMSVTTFDR</sequence>
<protein>
    <submittedName>
        <fullName evidence="1">Uncharacterized protein</fullName>
    </submittedName>
</protein>
<proteinExistence type="predicted"/>
<evidence type="ECO:0000313" key="1">
    <source>
        <dbReference type="EMBL" id="SVA03221.1"/>
    </source>
</evidence>
<name>A0A381SIR6_9ZZZZ</name>
<reference evidence="1" key="1">
    <citation type="submission" date="2018-05" db="EMBL/GenBank/DDBJ databases">
        <authorList>
            <person name="Lanie J.A."/>
            <person name="Ng W.-L."/>
            <person name="Kazmierczak K.M."/>
            <person name="Andrzejewski T.M."/>
            <person name="Davidsen T.M."/>
            <person name="Wayne K.J."/>
            <person name="Tettelin H."/>
            <person name="Glass J.I."/>
            <person name="Rusch D."/>
            <person name="Podicherti R."/>
            <person name="Tsui H.-C.T."/>
            <person name="Winkler M.E."/>
        </authorList>
    </citation>
    <scope>NUCLEOTIDE SEQUENCE</scope>
</reference>
<dbReference type="EMBL" id="UINC01003084">
    <property type="protein sequence ID" value="SVA03221.1"/>
    <property type="molecule type" value="Genomic_DNA"/>
</dbReference>